<evidence type="ECO:0000313" key="1">
    <source>
        <dbReference type="EMBL" id="PNM64291.1"/>
    </source>
</evidence>
<comment type="caution">
    <text evidence="1">The sequence shown here is derived from an EMBL/GenBank/DDBJ whole genome shotgun (WGS) entry which is preliminary data.</text>
</comment>
<dbReference type="OrthoDB" id="6690744at2"/>
<dbReference type="EMBL" id="LOSJ02000001">
    <property type="protein sequence ID" value="PNM64291.1"/>
    <property type="molecule type" value="Genomic_DNA"/>
</dbReference>
<accession>A0A2J9VKJ1</accession>
<dbReference type="AlphaFoldDB" id="A0A2J9VKJ1"/>
<organism evidence="1 2">
    <name type="scientific">Vibrio mimicus</name>
    <dbReference type="NCBI Taxonomy" id="674"/>
    <lineage>
        <taxon>Bacteria</taxon>
        <taxon>Pseudomonadati</taxon>
        <taxon>Pseudomonadota</taxon>
        <taxon>Gammaproteobacteria</taxon>
        <taxon>Vibrionales</taxon>
        <taxon>Vibrionaceae</taxon>
        <taxon>Vibrio</taxon>
    </lineage>
</organism>
<proteinExistence type="predicted"/>
<reference evidence="1" key="1">
    <citation type="submission" date="2017-12" db="EMBL/GenBank/DDBJ databases">
        <title>FDA dAtabase for Regulatory Grade micrObial Sequences (FDA-ARGOS): Supporting development and validation of Infectious Disease Dx tests.</title>
        <authorList>
            <person name="Hoffmann M."/>
            <person name="Allard M."/>
            <person name="Evans P."/>
            <person name="Brown E."/>
            <person name="Tallon L.J."/>
            <person name="Sadzewicz L."/>
            <person name="Sengamalay N."/>
            <person name="Ott S."/>
            <person name="Godinez A."/>
            <person name="Nagaraj S."/>
            <person name="Vavikolanu K."/>
            <person name="Aluvathingal J."/>
            <person name="Nadendla S."/>
            <person name="Hobson J."/>
            <person name="Sichtig H."/>
        </authorList>
    </citation>
    <scope>NUCLEOTIDE SEQUENCE [LARGE SCALE GENOMIC DNA]</scope>
    <source>
        <strain evidence="1">FDAARGOS_113</strain>
    </source>
</reference>
<sequence>MNQIKGQLITKEMWQQIEEEMSGGWVNIVFAYKGHELTVNRVRESESKTCLQAYIDGFIKGEWVSFNGDSCLSDKAPAILPDVWCKKTKAKYSARFKARMIKILGKRGVKKEWPDLDDLWVFHVPNFSKASVLCRQYKKLQGIELVSAHFVKAEGLECAIDT</sequence>
<dbReference type="RefSeq" id="WP_001071821.1">
    <property type="nucleotide sequence ID" value="NZ_CAWMSS010000002.1"/>
</dbReference>
<gene>
    <name evidence="1" type="ORF">AL544_005105</name>
</gene>
<dbReference type="Proteomes" id="UP000053748">
    <property type="component" value="Unassembled WGS sequence"/>
</dbReference>
<name>A0A2J9VKJ1_VIBMI</name>
<protein>
    <submittedName>
        <fullName evidence="1">Uncharacterized protein</fullName>
    </submittedName>
</protein>
<keyword evidence="2" id="KW-1185">Reference proteome</keyword>
<evidence type="ECO:0000313" key="2">
    <source>
        <dbReference type="Proteomes" id="UP000053748"/>
    </source>
</evidence>